<evidence type="ECO:0000313" key="4">
    <source>
        <dbReference type="Proteomes" id="UP000000270"/>
    </source>
</evidence>
<evidence type="ECO:0000256" key="1">
    <source>
        <dbReference type="SAM" id="Phobius"/>
    </source>
</evidence>
<dbReference type="STRING" id="438753.AZC_3653"/>
<evidence type="ECO:0000259" key="2">
    <source>
        <dbReference type="Pfam" id="PF13488"/>
    </source>
</evidence>
<gene>
    <name evidence="3" type="ordered locus">AZC_3653</name>
</gene>
<sequence>MDGVIALPPSGGSERGSMHGRPWMIALVAGAIGLMGVSGEAKAQNDAVPGAIFGGVAGALIGGAVSGKAGGAVAGALIGGTTGAIVGSQVNRPPPPPPAYYFWNGNRCFYRYPNGQVIRVSRGYCQ</sequence>
<accession>A8IFU9</accession>
<dbReference type="AlphaFoldDB" id="A8IFU9"/>
<keyword evidence="1" id="KW-0812">Transmembrane</keyword>
<reference evidence="3 4" key="4">
    <citation type="journal article" date="2009" name="Appl. Environ. Microbiol.">
        <title>Comparative genome-wide transcriptional profiling of Azorhizobium caulinodans ORS571 grown under free-living and symbiotic conditions.</title>
        <authorList>
            <person name="Tsukada S."/>
            <person name="Aono T."/>
            <person name="Akiba N."/>
            <person name="Lee KB."/>
            <person name="Liu CT."/>
            <person name="Toyazaki H."/>
            <person name="Oyaizu H."/>
        </authorList>
    </citation>
    <scope>NUCLEOTIDE SEQUENCE [LARGE SCALE GENOMIC DNA]</scope>
    <source>
        <strain evidence="4">ATCC 43989 / DSM 5975 / JCM 20966 / LMG 6465 / NBRC 14845 / NCIMB 13405 / ORS 571</strain>
    </source>
</reference>
<reference evidence="3 4" key="3">
    <citation type="journal article" date="2008" name="BMC Genomics">
        <title>The genome of the versatile nitrogen fixer Azorhizobium caulinodans ORS571.</title>
        <authorList>
            <person name="Lee KB."/>
            <person name="Backer P.D."/>
            <person name="Aono T."/>
            <person name="Liu CT."/>
            <person name="Suzuki S."/>
            <person name="Suzuki T."/>
            <person name="Kaneko T."/>
            <person name="Yamada M."/>
            <person name="Tabata S."/>
            <person name="Kupfer D.M."/>
            <person name="Najar F.Z."/>
            <person name="Wiley G.B."/>
            <person name="Roe B."/>
            <person name="Binnewies T.T."/>
            <person name="Ussery D.W."/>
            <person name="D'Haeze W."/>
            <person name="Herder J.D."/>
            <person name="Gevers D."/>
            <person name="Vereecke D."/>
            <person name="Holsters M."/>
            <person name="Oyaizu H."/>
        </authorList>
    </citation>
    <scope>NUCLEOTIDE SEQUENCE [LARGE SCALE GENOMIC DNA]</scope>
    <source>
        <strain evidence="4">ATCC 43989 / DSM 5975 / JCM 20966 / LMG 6465 / NBRC 14845 / NCIMB 13405 / ORS 571</strain>
    </source>
</reference>
<dbReference type="eggNOG" id="ENOG503303I">
    <property type="taxonomic scope" value="Bacteria"/>
</dbReference>
<name>A8IFU9_AZOC5</name>
<reference evidence="3 4" key="1">
    <citation type="journal article" date="2007" name="Appl. Environ. Microbiol.">
        <title>Rhizobial factors required for stem nodule maturation and maintenance in Sesbania rostrata-Azorhizobium caulinodans ORS571 symbiosis.</title>
        <authorList>
            <person name="Suzuki S."/>
            <person name="Aono T."/>
            <person name="Lee KB."/>
            <person name="Suzuki T."/>
            <person name="Liu CT."/>
            <person name="Miwa H."/>
            <person name="Wakao S."/>
            <person name="Iki T."/>
            <person name="Oyaizu H."/>
        </authorList>
    </citation>
    <scope>NUCLEOTIDE SEQUENCE [LARGE SCALE GENOMIC DNA]</scope>
    <source>
        <strain evidence="4">ATCC 43989 / DSM 5975 / JCM 20966 / LMG 6465 / NBRC 14845 / NCIMB 13405 / ORS 571</strain>
    </source>
</reference>
<dbReference type="EMBL" id="AP009384">
    <property type="protein sequence ID" value="BAF89651.1"/>
    <property type="molecule type" value="Genomic_DNA"/>
</dbReference>
<dbReference type="InterPro" id="IPR039567">
    <property type="entry name" value="Gly-zipper"/>
</dbReference>
<reference evidence="4" key="2">
    <citation type="submission" date="2007-04" db="EMBL/GenBank/DDBJ databases">
        <title>Complete genome sequence of the nitrogen-fixing bacterium Azorhizobium caulinodans ORS571.</title>
        <authorList>
            <person name="Lee K.B."/>
            <person name="Backer P.D."/>
            <person name="Aono T."/>
            <person name="Liu C.T."/>
            <person name="Suzuki S."/>
            <person name="Suzuki T."/>
            <person name="Kaneko T."/>
            <person name="Yamada M."/>
            <person name="Tabata S."/>
            <person name="Kupfer D.M."/>
            <person name="Najar F.Z."/>
            <person name="Wiley G.B."/>
            <person name="Roe B."/>
            <person name="Binnewies T."/>
            <person name="Ussery D."/>
            <person name="Vereecke D."/>
            <person name="Gevers D."/>
            <person name="Holsters M."/>
            <person name="Oyaizu H."/>
        </authorList>
    </citation>
    <scope>NUCLEOTIDE SEQUENCE [LARGE SCALE GENOMIC DNA]</scope>
    <source>
        <strain evidence="4">ATCC 43989 / DSM 5975 / JCM 20966 / LMG 6465 / NBRC 14845 / NCIMB 13405 / ORS 571</strain>
    </source>
</reference>
<keyword evidence="1" id="KW-1133">Transmembrane helix</keyword>
<keyword evidence="1" id="KW-0472">Membrane</keyword>
<dbReference type="HOGENOM" id="CLU_161828_0_0_5"/>
<proteinExistence type="predicted"/>
<evidence type="ECO:0000313" key="3">
    <source>
        <dbReference type="EMBL" id="BAF89651.1"/>
    </source>
</evidence>
<feature type="domain" description="Glycine zipper" evidence="2">
    <location>
        <begin position="50"/>
        <end position="91"/>
    </location>
</feature>
<dbReference type="Pfam" id="PF13488">
    <property type="entry name" value="Gly-zipper_Omp"/>
    <property type="match status" value="1"/>
</dbReference>
<protein>
    <recommendedName>
        <fullName evidence="2">Glycine zipper domain-containing protein</fullName>
    </recommendedName>
</protein>
<reference evidence="3 4" key="6">
    <citation type="journal article" date="2011" name="Appl. Environ. Microbiol.">
        <title>Involvement of the azorhizobial chromosome partition gene (parA) in the onset of bacteroid differentiation during Sesbania rostrata stem nodule development.</title>
        <authorList>
            <person name="Liu CT."/>
            <person name="Lee KB."/>
            <person name="Wang YS."/>
            <person name="Peng MH."/>
            <person name="Lee KT."/>
            <person name="Suzuki S."/>
            <person name="Suzuki T."/>
            <person name="Oyaizu H."/>
        </authorList>
    </citation>
    <scope>NUCLEOTIDE SEQUENCE [LARGE SCALE GENOMIC DNA]</scope>
    <source>
        <strain evidence="4">ATCC 43989 / DSM 5975 / JCM 20966 / LMG 6465 / NBRC 14845 / NCIMB 13405 / ORS 571</strain>
    </source>
</reference>
<organism evidence="3 4">
    <name type="scientific">Azorhizobium caulinodans (strain ATCC 43989 / DSM 5975 / JCM 20966 / LMG 6465 / NBRC 14845 / NCIMB 13405 / ORS 571)</name>
    <dbReference type="NCBI Taxonomy" id="438753"/>
    <lineage>
        <taxon>Bacteria</taxon>
        <taxon>Pseudomonadati</taxon>
        <taxon>Pseudomonadota</taxon>
        <taxon>Alphaproteobacteria</taxon>
        <taxon>Hyphomicrobiales</taxon>
        <taxon>Xanthobacteraceae</taxon>
        <taxon>Azorhizobium</taxon>
    </lineage>
</organism>
<reference evidence="3 4" key="5">
    <citation type="journal article" date="2010" name="Appl. Environ. Microbiol.">
        <title>phrR-like gene praR of Azorhizobium caulinodans ORS571 is essential for symbiosis with Sesbania rostrata and is involved in expression of reb genes.</title>
        <authorList>
            <person name="Akiba N."/>
            <person name="Aono T."/>
            <person name="Toyazaki H."/>
            <person name="Sato S."/>
            <person name="Oyaizu H."/>
        </authorList>
    </citation>
    <scope>NUCLEOTIDE SEQUENCE [LARGE SCALE GENOMIC DNA]</scope>
    <source>
        <strain evidence="4">ATCC 43989 / DSM 5975 / JCM 20966 / LMG 6465 / NBRC 14845 / NCIMB 13405 / ORS 571</strain>
    </source>
</reference>
<dbReference type="KEGG" id="azc:AZC_3653"/>
<feature type="transmembrane region" description="Helical" evidence="1">
    <location>
        <begin position="20"/>
        <end position="37"/>
    </location>
</feature>
<keyword evidence="4" id="KW-1185">Reference proteome</keyword>
<dbReference type="Proteomes" id="UP000000270">
    <property type="component" value="Chromosome"/>
</dbReference>